<organism evidence="1 2">
    <name type="scientific">Enterovibrio norvegicus FF-454</name>
    <dbReference type="NCBI Taxonomy" id="1185651"/>
    <lineage>
        <taxon>Bacteria</taxon>
        <taxon>Pseudomonadati</taxon>
        <taxon>Pseudomonadota</taxon>
        <taxon>Gammaproteobacteria</taxon>
        <taxon>Vibrionales</taxon>
        <taxon>Vibrionaceae</taxon>
        <taxon>Enterovibrio</taxon>
    </lineage>
</organism>
<dbReference type="InterPro" id="IPR011990">
    <property type="entry name" value="TPR-like_helical_dom_sf"/>
</dbReference>
<name>A0A1E5BVS8_9GAMM</name>
<reference evidence="1 2" key="1">
    <citation type="journal article" date="2012" name="Science">
        <title>Ecological populations of bacteria act as socially cohesive units of antibiotic production and resistance.</title>
        <authorList>
            <person name="Cordero O.X."/>
            <person name="Wildschutte H."/>
            <person name="Kirkup B."/>
            <person name="Proehl S."/>
            <person name="Ngo L."/>
            <person name="Hussain F."/>
            <person name="Le Roux F."/>
            <person name="Mincer T."/>
            <person name="Polz M.F."/>
        </authorList>
    </citation>
    <scope>NUCLEOTIDE SEQUENCE [LARGE SCALE GENOMIC DNA]</scope>
    <source>
        <strain evidence="1 2">FF-454</strain>
    </source>
</reference>
<gene>
    <name evidence="1" type="ORF">A1OK_17885</name>
</gene>
<evidence type="ECO:0008006" key="3">
    <source>
        <dbReference type="Google" id="ProtNLM"/>
    </source>
</evidence>
<evidence type="ECO:0000313" key="2">
    <source>
        <dbReference type="Proteomes" id="UP000095039"/>
    </source>
</evidence>
<dbReference type="PROSITE" id="PS51257">
    <property type="entry name" value="PROKAR_LIPOPROTEIN"/>
    <property type="match status" value="1"/>
</dbReference>
<dbReference type="Proteomes" id="UP000095039">
    <property type="component" value="Unassembled WGS sequence"/>
</dbReference>
<dbReference type="Gene3D" id="1.25.40.10">
    <property type="entry name" value="Tetratricopeptide repeat domain"/>
    <property type="match status" value="1"/>
</dbReference>
<accession>A0A1E5BVS8</accession>
<dbReference type="RefSeq" id="WP_016959297.1">
    <property type="nucleotide sequence ID" value="NZ_AJWN02000112.1"/>
</dbReference>
<dbReference type="AlphaFoldDB" id="A0A1E5BVS8"/>
<dbReference type="EMBL" id="AJWN02000112">
    <property type="protein sequence ID" value="OEE57376.1"/>
    <property type="molecule type" value="Genomic_DNA"/>
</dbReference>
<proteinExistence type="predicted"/>
<comment type="caution">
    <text evidence="1">The sequence shown here is derived from an EMBL/GenBank/DDBJ whole genome shotgun (WGS) entry which is preliminary data.</text>
</comment>
<dbReference type="SUPFAM" id="SSF81901">
    <property type="entry name" value="HCP-like"/>
    <property type="match status" value="1"/>
</dbReference>
<keyword evidence="2" id="KW-1185">Reference proteome</keyword>
<evidence type="ECO:0000313" key="1">
    <source>
        <dbReference type="EMBL" id="OEE57376.1"/>
    </source>
</evidence>
<protein>
    <recommendedName>
        <fullName evidence="3">Sel1 repeat family protein</fullName>
    </recommendedName>
</protein>
<sequence>MNGRILILAFISALLLAGCLAEKEPTFREMLQHGPKVLSYYSNTKTPKTNQDNPYISSTYKPGDLLYQPILDFQNGRLDKALPKLKSLSEGGNTDAMFWYADFLTKSSVKTRQDGYQWFEKAAKLGNPYAAMVLIPTSRTCRDYFMELCSEHWKDIAKSLLEQRAEGGDLRAKYYLEKPINPQTKADFEKMLSLVDESAKMNFFIPTLDMLKFYEGMGDNTDYEIVRILQFVAKYNFVPAYSTLNEFSTTNEISPKAIKLGSKVQLEIDALRCTKESHKLEKQDLIECLSKAYTLNDFYNEPFTLKYIVLPDNPDLIQMAKEKSKAFISTMTPTIYIDEMHVDGYF</sequence>